<gene>
    <name evidence="1" type="ORF">RPERSI_LOCUS34934</name>
</gene>
<keyword evidence="2" id="KW-1185">Reference proteome</keyword>
<proteinExistence type="predicted"/>
<feature type="non-terminal residue" evidence="1">
    <location>
        <position position="131"/>
    </location>
</feature>
<name>A0ACA9SSS4_9GLOM</name>
<dbReference type="EMBL" id="CAJVQC010158995">
    <property type="protein sequence ID" value="CAG8848059.1"/>
    <property type="molecule type" value="Genomic_DNA"/>
</dbReference>
<organism evidence="1 2">
    <name type="scientific">Racocetra persica</name>
    <dbReference type="NCBI Taxonomy" id="160502"/>
    <lineage>
        <taxon>Eukaryota</taxon>
        <taxon>Fungi</taxon>
        <taxon>Fungi incertae sedis</taxon>
        <taxon>Mucoromycota</taxon>
        <taxon>Glomeromycotina</taxon>
        <taxon>Glomeromycetes</taxon>
        <taxon>Diversisporales</taxon>
        <taxon>Gigasporaceae</taxon>
        <taxon>Racocetra</taxon>
    </lineage>
</organism>
<sequence>MVKCWDAHPKNRPDAKTIMKKMESLLQEIYENDGVYEELKLIPIKISKKMKLINLVKSKLKCKKNKKLSSEIKNTFLTTEKSKSTSLTMVEKDTSQLSTTELDESLLLVTVQNKSRIYEFQHLQEPKMHLK</sequence>
<accession>A0ACA9SSS4</accession>
<dbReference type="Proteomes" id="UP000789920">
    <property type="component" value="Unassembled WGS sequence"/>
</dbReference>
<evidence type="ECO:0000313" key="2">
    <source>
        <dbReference type="Proteomes" id="UP000789920"/>
    </source>
</evidence>
<protein>
    <submittedName>
        <fullName evidence="1">17470_t:CDS:1</fullName>
    </submittedName>
</protein>
<comment type="caution">
    <text evidence="1">The sequence shown here is derived from an EMBL/GenBank/DDBJ whole genome shotgun (WGS) entry which is preliminary data.</text>
</comment>
<evidence type="ECO:0000313" key="1">
    <source>
        <dbReference type="EMBL" id="CAG8848059.1"/>
    </source>
</evidence>
<reference evidence="1" key="1">
    <citation type="submission" date="2021-06" db="EMBL/GenBank/DDBJ databases">
        <authorList>
            <person name="Kallberg Y."/>
            <person name="Tangrot J."/>
            <person name="Rosling A."/>
        </authorList>
    </citation>
    <scope>NUCLEOTIDE SEQUENCE</scope>
    <source>
        <strain evidence="1">MA461A</strain>
    </source>
</reference>